<dbReference type="RefSeq" id="WP_330433231.1">
    <property type="nucleotide sequence ID" value="NZ_JAZDUF010000004.1"/>
</dbReference>
<evidence type="ECO:0000313" key="2">
    <source>
        <dbReference type="Proteomes" id="UP001347146"/>
    </source>
</evidence>
<accession>A0ABU7MEI1</accession>
<dbReference type="Proteomes" id="UP001347146">
    <property type="component" value="Unassembled WGS sequence"/>
</dbReference>
<evidence type="ECO:0000313" key="1">
    <source>
        <dbReference type="EMBL" id="MEE3851493.1"/>
    </source>
</evidence>
<gene>
    <name evidence="1" type="ORF">VZC37_14200</name>
</gene>
<comment type="caution">
    <text evidence="1">The sequence shown here is derived from an EMBL/GenBank/DDBJ whole genome shotgun (WGS) entry which is preliminary data.</text>
</comment>
<reference evidence="1 2" key="1">
    <citation type="submission" date="2024-01" db="EMBL/GenBank/DDBJ databases">
        <title>Draft genome sequence of Gordonia sp. LSe1-13.</title>
        <authorList>
            <person name="Suphannarot A."/>
            <person name="Mingma R."/>
        </authorList>
    </citation>
    <scope>NUCLEOTIDE SEQUENCE [LARGE SCALE GENOMIC DNA]</scope>
    <source>
        <strain evidence="1 2">LSe1-13</strain>
    </source>
</reference>
<proteinExistence type="predicted"/>
<keyword evidence="2" id="KW-1185">Reference proteome</keyword>
<dbReference type="EMBL" id="JAZDUF010000004">
    <property type="protein sequence ID" value="MEE3851493.1"/>
    <property type="molecule type" value="Genomic_DNA"/>
</dbReference>
<organism evidence="1 2">
    <name type="scientific">Gordonia sesuvii</name>
    <dbReference type="NCBI Taxonomy" id="3116777"/>
    <lineage>
        <taxon>Bacteria</taxon>
        <taxon>Bacillati</taxon>
        <taxon>Actinomycetota</taxon>
        <taxon>Actinomycetes</taxon>
        <taxon>Mycobacteriales</taxon>
        <taxon>Gordoniaceae</taxon>
        <taxon>Gordonia</taxon>
    </lineage>
</organism>
<dbReference type="Gene3D" id="3.30.70.100">
    <property type="match status" value="1"/>
</dbReference>
<protein>
    <submittedName>
        <fullName evidence="1">DUF1330 domain-containing protein</fullName>
    </submittedName>
</protein>
<name>A0ABU7MEI1_9ACTN</name>
<sequence length="96" mass="10976">MPVTFAVLLWSVAGREQQLHAYEDDVLRLVGEHGGRVIARARRVESDSSHPVETQIIEFADTAGFDSYMVDPRRTSMSERRDACVERTEVWPIEMI</sequence>